<dbReference type="EnsemblProtists" id="EKX31408">
    <property type="protein sequence ID" value="EKX31408"/>
    <property type="gene ID" value="GUITHDRAFT_122397"/>
</dbReference>
<accession>L1I569</accession>
<evidence type="ECO:0000256" key="1">
    <source>
        <dbReference type="ARBA" id="ARBA00010954"/>
    </source>
</evidence>
<name>L1I569_GUITC</name>
<dbReference type="OrthoDB" id="276323at2759"/>
<dbReference type="HOGENOM" id="CLU_006472_1_0_1"/>
<dbReference type="GeneID" id="17288127"/>
<organism evidence="3">
    <name type="scientific">Guillardia theta (strain CCMP2712)</name>
    <name type="common">Cryptophyte</name>
    <dbReference type="NCBI Taxonomy" id="905079"/>
    <lineage>
        <taxon>Eukaryota</taxon>
        <taxon>Cryptophyceae</taxon>
        <taxon>Pyrenomonadales</taxon>
        <taxon>Geminigeraceae</taxon>
        <taxon>Guillardia</taxon>
    </lineage>
</organism>
<dbReference type="KEGG" id="gtt:GUITHDRAFT_122397"/>
<dbReference type="Pfam" id="PF05794">
    <property type="entry name" value="Tcp11"/>
    <property type="match status" value="1"/>
</dbReference>
<evidence type="ECO:0000313" key="4">
    <source>
        <dbReference type="EnsemblProtists" id="EKX31408"/>
    </source>
</evidence>
<dbReference type="eggNOG" id="KOG1981">
    <property type="taxonomic scope" value="Eukaryota"/>
</dbReference>
<feature type="region of interest" description="Disordered" evidence="2">
    <location>
        <begin position="1"/>
        <end position="43"/>
    </location>
</feature>
<evidence type="ECO:0000313" key="5">
    <source>
        <dbReference type="Proteomes" id="UP000011087"/>
    </source>
</evidence>
<keyword evidence="5" id="KW-1185">Reference proteome</keyword>
<reference evidence="4" key="3">
    <citation type="submission" date="2015-06" db="UniProtKB">
        <authorList>
            <consortium name="EnsemblProtists"/>
        </authorList>
    </citation>
    <scope>IDENTIFICATION</scope>
</reference>
<sequence length="764" mass="87536">MSQTTAPAPLPSQPSTPSSPLSSALSSTVLSDPTPRDTNPSLPEKAALKRILRFLRGRAYHRSLRNTVKRLQRTGAIDHWDSSVEFKDKARALQRKWIVRDFKHFVTTAIYLIQRDMVKRGLRLTDSEHVGVFNIRKFIAAILIDNRPEGCFETLGRLEARVQDAARLMITTFRGICRIHPTVSWRPEGSQSWAEWRDFLSQLNNYLVCFEIWKVPDEHKLTERVKHGLLALYKAESHLKPGDIDMTKMKQDFHSQKLKLRMKLKQIAGESGVRLFDDFLREQGFIVTEEDLQEYVPESEEENVKVNKDGVSSLPGRMTNEQLAHELLLDPGFKLDAQGAGYVENETLSNIREAFKQSFWASLVDDLRLSVPCYVRVLKVVGEVRDGIIDLVPSRARELREKIDIAYWKEQIDQELIDWPSCVALIDTLLSIEIDMQRGELKQETIRERVRIKEEMEGAATEDQPRIFCVSLQFALDQVNKMRVEAANDRLRSIAFVIQNHGVEYERAHMARKIKKNPLYLRITPSWIRKTVEAETTRSFGMLSKILTGDSQAYKDIHSLAVLRLVASDEPVQTDTCPETLSLDLVRLQHLHNQFNFDKIAACMLAMASQRLRAKGGSPAVDDVLLRIKASIDSFDASRLGKDRARDAFVAALENDLTPVDKDTISSRLPGNKAYSAEFLNDLLEVAPLVLINMHRPIEDQWRNIVVDRNFNPPTSKFLQDVFDRILRSGNLLVKVVELNQKVHFDTYNEMIRSEGKRIFELRD</sequence>
<dbReference type="Proteomes" id="UP000011087">
    <property type="component" value="Unassembled WGS sequence"/>
</dbReference>
<evidence type="ECO:0000256" key="2">
    <source>
        <dbReference type="SAM" id="MobiDB-lite"/>
    </source>
</evidence>
<dbReference type="PANTHER" id="PTHR12832:SF11">
    <property type="entry name" value="LD23868P"/>
    <property type="match status" value="1"/>
</dbReference>
<gene>
    <name evidence="3" type="ORF">GUITHDRAFT_122397</name>
</gene>
<feature type="compositionally biased region" description="Low complexity" evidence="2">
    <location>
        <begin position="15"/>
        <end position="31"/>
    </location>
</feature>
<reference evidence="3 5" key="1">
    <citation type="journal article" date="2012" name="Nature">
        <title>Algal genomes reveal evolutionary mosaicism and the fate of nucleomorphs.</title>
        <authorList>
            <consortium name="DOE Joint Genome Institute"/>
            <person name="Curtis B.A."/>
            <person name="Tanifuji G."/>
            <person name="Burki F."/>
            <person name="Gruber A."/>
            <person name="Irimia M."/>
            <person name="Maruyama S."/>
            <person name="Arias M.C."/>
            <person name="Ball S.G."/>
            <person name="Gile G.H."/>
            <person name="Hirakawa Y."/>
            <person name="Hopkins J.F."/>
            <person name="Kuo A."/>
            <person name="Rensing S.A."/>
            <person name="Schmutz J."/>
            <person name="Symeonidi A."/>
            <person name="Elias M."/>
            <person name="Eveleigh R.J."/>
            <person name="Herman E.K."/>
            <person name="Klute M.J."/>
            <person name="Nakayama T."/>
            <person name="Obornik M."/>
            <person name="Reyes-Prieto A."/>
            <person name="Armbrust E.V."/>
            <person name="Aves S.J."/>
            <person name="Beiko R.G."/>
            <person name="Coutinho P."/>
            <person name="Dacks J.B."/>
            <person name="Durnford D.G."/>
            <person name="Fast N.M."/>
            <person name="Green B.R."/>
            <person name="Grisdale C.J."/>
            <person name="Hempel F."/>
            <person name="Henrissat B."/>
            <person name="Hoppner M.P."/>
            <person name="Ishida K."/>
            <person name="Kim E."/>
            <person name="Koreny L."/>
            <person name="Kroth P.G."/>
            <person name="Liu Y."/>
            <person name="Malik S.B."/>
            <person name="Maier U.G."/>
            <person name="McRose D."/>
            <person name="Mock T."/>
            <person name="Neilson J.A."/>
            <person name="Onodera N.T."/>
            <person name="Poole A.M."/>
            <person name="Pritham E.J."/>
            <person name="Richards T.A."/>
            <person name="Rocap G."/>
            <person name="Roy S.W."/>
            <person name="Sarai C."/>
            <person name="Schaack S."/>
            <person name="Shirato S."/>
            <person name="Slamovits C.H."/>
            <person name="Spencer D.F."/>
            <person name="Suzuki S."/>
            <person name="Worden A.Z."/>
            <person name="Zauner S."/>
            <person name="Barry K."/>
            <person name="Bell C."/>
            <person name="Bharti A.K."/>
            <person name="Crow J.A."/>
            <person name="Grimwood J."/>
            <person name="Kramer R."/>
            <person name="Lindquist E."/>
            <person name="Lucas S."/>
            <person name="Salamov A."/>
            <person name="McFadden G.I."/>
            <person name="Lane C.E."/>
            <person name="Keeling P.J."/>
            <person name="Gray M.W."/>
            <person name="Grigoriev I.V."/>
            <person name="Archibald J.M."/>
        </authorList>
    </citation>
    <scope>NUCLEOTIDE SEQUENCE</scope>
    <source>
        <strain evidence="3 5">CCMP2712</strain>
    </source>
</reference>
<dbReference type="GO" id="GO:0007165">
    <property type="term" value="P:signal transduction"/>
    <property type="evidence" value="ECO:0007669"/>
    <property type="project" value="TreeGrafter"/>
</dbReference>
<dbReference type="AlphaFoldDB" id="L1I569"/>
<dbReference type="InterPro" id="IPR008862">
    <property type="entry name" value="Tcp11"/>
</dbReference>
<dbReference type="RefSeq" id="XP_005818388.1">
    <property type="nucleotide sequence ID" value="XM_005818331.1"/>
</dbReference>
<evidence type="ECO:0000313" key="3">
    <source>
        <dbReference type="EMBL" id="EKX31408.1"/>
    </source>
</evidence>
<dbReference type="PaxDb" id="55529-EKX31408"/>
<protein>
    <submittedName>
        <fullName evidence="3 4">Uncharacterized protein</fullName>
    </submittedName>
</protein>
<dbReference type="PANTHER" id="PTHR12832">
    <property type="entry name" value="TESTIS-SPECIFIC PROTEIN PBS13 T-COMPLEX 11"/>
    <property type="match status" value="1"/>
</dbReference>
<comment type="similarity">
    <text evidence="1">Belongs to the TCP11 family.</text>
</comment>
<proteinExistence type="inferred from homology"/>
<dbReference type="EMBL" id="JH993287">
    <property type="protein sequence ID" value="EKX31408.1"/>
    <property type="molecule type" value="Genomic_DNA"/>
</dbReference>
<reference evidence="5" key="2">
    <citation type="submission" date="2012-11" db="EMBL/GenBank/DDBJ databases">
        <authorList>
            <person name="Kuo A."/>
            <person name="Curtis B.A."/>
            <person name="Tanifuji G."/>
            <person name="Burki F."/>
            <person name="Gruber A."/>
            <person name="Irimia M."/>
            <person name="Maruyama S."/>
            <person name="Arias M.C."/>
            <person name="Ball S.G."/>
            <person name="Gile G.H."/>
            <person name="Hirakawa Y."/>
            <person name="Hopkins J.F."/>
            <person name="Rensing S.A."/>
            <person name="Schmutz J."/>
            <person name="Symeonidi A."/>
            <person name="Elias M."/>
            <person name="Eveleigh R.J."/>
            <person name="Herman E.K."/>
            <person name="Klute M.J."/>
            <person name="Nakayama T."/>
            <person name="Obornik M."/>
            <person name="Reyes-Prieto A."/>
            <person name="Armbrust E.V."/>
            <person name="Aves S.J."/>
            <person name="Beiko R.G."/>
            <person name="Coutinho P."/>
            <person name="Dacks J.B."/>
            <person name="Durnford D.G."/>
            <person name="Fast N.M."/>
            <person name="Green B.R."/>
            <person name="Grisdale C."/>
            <person name="Hempe F."/>
            <person name="Henrissat B."/>
            <person name="Hoppner M.P."/>
            <person name="Ishida K.-I."/>
            <person name="Kim E."/>
            <person name="Koreny L."/>
            <person name="Kroth P.G."/>
            <person name="Liu Y."/>
            <person name="Malik S.-B."/>
            <person name="Maier U.G."/>
            <person name="McRose D."/>
            <person name="Mock T."/>
            <person name="Neilson J.A."/>
            <person name="Onodera N.T."/>
            <person name="Poole A.M."/>
            <person name="Pritham E.J."/>
            <person name="Richards T.A."/>
            <person name="Rocap G."/>
            <person name="Roy S.W."/>
            <person name="Sarai C."/>
            <person name="Schaack S."/>
            <person name="Shirato S."/>
            <person name="Slamovits C.H."/>
            <person name="Spencer D.F."/>
            <person name="Suzuki S."/>
            <person name="Worden A.Z."/>
            <person name="Zauner S."/>
            <person name="Barry K."/>
            <person name="Bell C."/>
            <person name="Bharti A.K."/>
            <person name="Crow J.A."/>
            <person name="Grimwood J."/>
            <person name="Kramer R."/>
            <person name="Lindquist E."/>
            <person name="Lucas S."/>
            <person name="Salamov A."/>
            <person name="McFadden G.I."/>
            <person name="Lane C.E."/>
            <person name="Keeling P.J."/>
            <person name="Gray M.W."/>
            <person name="Grigoriev I.V."/>
            <person name="Archibald J.M."/>
        </authorList>
    </citation>
    <scope>NUCLEOTIDE SEQUENCE</scope>
    <source>
        <strain evidence="5">CCMP2712</strain>
    </source>
</reference>